<dbReference type="InterPro" id="IPR001611">
    <property type="entry name" value="Leu-rich_rpt"/>
</dbReference>
<keyword evidence="1" id="KW-0677">Repeat</keyword>
<gene>
    <name evidence="4" type="ORF">CCACVL1_18271</name>
</gene>
<keyword evidence="2" id="KW-0611">Plant defense</keyword>
<dbReference type="InterPro" id="IPR058922">
    <property type="entry name" value="WHD_DRP"/>
</dbReference>
<dbReference type="Proteomes" id="UP000188268">
    <property type="component" value="Unassembled WGS sequence"/>
</dbReference>
<dbReference type="Gramene" id="OMO71347">
    <property type="protein sequence ID" value="OMO71347"/>
    <property type="gene ID" value="CCACVL1_18271"/>
</dbReference>
<dbReference type="PANTHER" id="PTHR36766:SF40">
    <property type="entry name" value="DISEASE RESISTANCE PROTEIN RGA3"/>
    <property type="match status" value="1"/>
</dbReference>
<dbReference type="OrthoDB" id="2018467at2759"/>
<evidence type="ECO:0000256" key="2">
    <source>
        <dbReference type="ARBA" id="ARBA00022821"/>
    </source>
</evidence>
<dbReference type="GO" id="GO:0006952">
    <property type="term" value="P:defense response"/>
    <property type="evidence" value="ECO:0007669"/>
    <property type="project" value="UniProtKB-KW"/>
</dbReference>
<sequence>MLFACPNLTQIGQNMETSIAMINAKTMQKLRNFSYPEFLFARGIKFNPRELEEALTILQLDAEKKNQGEGVDVDDGEVGGRLGELEDQDNNPILPSTRLIYNQLPPSLKQCFAYCWTFPRDYEFRASELVSFWMANGLLPSLGVVEDPEGVGLQYLKMLRSKSVFNYLGVDDFDAKFKMQGSMHDLASLVASNEFGLKKNFTNDFGHSGSTHYFSISNPKALKLEEDAHKLQNHIQSLMFFQSMATPFRKSLIEAYISKCQYLRTLILMDCGFKELPKGIDDLKHLKYLNLSGNEELSEIPNSLCKLQTLQTLMLQGCLNIFKSMAGLRMLTITTKQSYLPENGISSLNSLWYLSIIGCRNLKYLPQGIYLLTSLRTLVIRDCEELLKLPRSIKYMVVLETLVIENCKMLQLNSKDELLGFRVEDHDEHQIQDQTGFKISRLYKNSKSTIALFCSIRISFAILGSVVRIVGKLHMCIGFI</sequence>
<evidence type="ECO:0000313" key="4">
    <source>
        <dbReference type="EMBL" id="OMO71347.1"/>
    </source>
</evidence>
<accession>A0A1R3HLN2</accession>
<dbReference type="EMBL" id="AWWV01011644">
    <property type="protein sequence ID" value="OMO71347.1"/>
    <property type="molecule type" value="Genomic_DNA"/>
</dbReference>
<evidence type="ECO:0000256" key="1">
    <source>
        <dbReference type="ARBA" id="ARBA00022737"/>
    </source>
</evidence>
<protein>
    <recommendedName>
        <fullName evidence="3">Disease resistance protein winged helix domain-containing protein</fullName>
    </recommendedName>
</protein>
<dbReference type="Pfam" id="PF13855">
    <property type="entry name" value="LRR_8"/>
    <property type="match status" value="1"/>
</dbReference>
<keyword evidence="5" id="KW-1185">Reference proteome</keyword>
<organism evidence="4 5">
    <name type="scientific">Corchorus capsularis</name>
    <name type="common">Jute</name>
    <dbReference type="NCBI Taxonomy" id="210143"/>
    <lineage>
        <taxon>Eukaryota</taxon>
        <taxon>Viridiplantae</taxon>
        <taxon>Streptophyta</taxon>
        <taxon>Embryophyta</taxon>
        <taxon>Tracheophyta</taxon>
        <taxon>Spermatophyta</taxon>
        <taxon>Magnoliopsida</taxon>
        <taxon>eudicotyledons</taxon>
        <taxon>Gunneridae</taxon>
        <taxon>Pentapetalae</taxon>
        <taxon>rosids</taxon>
        <taxon>malvids</taxon>
        <taxon>Malvales</taxon>
        <taxon>Malvaceae</taxon>
        <taxon>Grewioideae</taxon>
        <taxon>Apeibeae</taxon>
        <taxon>Corchorus</taxon>
    </lineage>
</organism>
<evidence type="ECO:0000313" key="5">
    <source>
        <dbReference type="Proteomes" id="UP000188268"/>
    </source>
</evidence>
<name>A0A1R3HLN2_COCAP</name>
<reference evidence="4 5" key="1">
    <citation type="submission" date="2013-09" db="EMBL/GenBank/DDBJ databases">
        <title>Corchorus capsularis genome sequencing.</title>
        <authorList>
            <person name="Alam M."/>
            <person name="Haque M.S."/>
            <person name="Islam M.S."/>
            <person name="Emdad E.M."/>
            <person name="Islam M.M."/>
            <person name="Ahmed B."/>
            <person name="Halim A."/>
            <person name="Hossen Q.M.M."/>
            <person name="Hossain M.Z."/>
            <person name="Ahmed R."/>
            <person name="Khan M.M."/>
            <person name="Islam R."/>
            <person name="Rashid M.M."/>
            <person name="Khan S.A."/>
            <person name="Rahman M.S."/>
            <person name="Alam M."/>
        </authorList>
    </citation>
    <scope>NUCLEOTIDE SEQUENCE [LARGE SCALE GENOMIC DNA]</scope>
    <source>
        <strain evidence="5">cv. CVL-1</strain>
        <tissue evidence="4">Whole seedling</tissue>
    </source>
</reference>
<dbReference type="Gene3D" id="1.10.10.10">
    <property type="entry name" value="Winged helix-like DNA-binding domain superfamily/Winged helix DNA-binding domain"/>
    <property type="match status" value="1"/>
</dbReference>
<dbReference type="STRING" id="210143.A0A1R3HLN2"/>
<dbReference type="PROSITE" id="PS51450">
    <property type="entry name" value="LRR"/>
    <property type="match status" value="1"/>
</dbReference>
<comment type="caution">
    <text evidence="4">The sequence shown here is derived from an EMBL/GenBank/DDBJ whole genome shotgun (WGS) entry which is preliminary data.</text>
</comment>
<evidence type="ECO:0000259" key="3">
    <source>
        <dbReference type="Pfam" id="PF23559"/>
    </source>
</evidence>
<dbReference type="Gene3D" id="3.80.10.10">
    <property type="entry name" value="Ribonuclease Inhibitor"/>
    <property type="match status" value="1"/>
</dbReference>
<dbReference type="PANTHER" id="PTHR36766">
    <property type="entry name" value="PLANT BROAD-SPECTRUM MILDEW RESISTANCE PROTEIN RPW8"/>
    <property type="match status" value="1"/>
</dbReference>
<dbReference type="OMA" id="TSIAMIN"/>
<dbReference type="AlphaFoldDB" id="A0A1R3HLN2"/>
<feature type="domain" description="Disease resistance protein winged helix" evidence="3">
    <location>
        <begin position="118"/>
        <end position="187"/>
    </location>
</feature>
<proteinExistence type="predicted"/>
<dbReference type="Pfam" id="PF23559">
    <property type="entry name" value="WHD_DRP"/>
    <property type="match status" value="1"/>
</dbReference>
<dbReference type="SUPFAM" id="SSF52047">
    <property type="entry name" value="RNI-like"/>
    <property type="match status" value="1"/>
</dbReference>
<dbReference type="InterPro" id="IPR032675">
    <property type="entry name" value="LRR_dom_sf"/>
</dbReference>
<dbReference type="InterPro" id="IPR036388">
    <property type="entry name" value="WH-like_DNA-bd_sf"/>
</dbReference>